<dbReference type="SMART" id="SM00267">
    <property type="entry name" value="GGDEF"/>
    <property type="match status" value="1"/>
</dbReference>
<dbReference type="RefSeq" id="WP_289962741.1">
    <property type="nucleotide sequence ID" value="NZ_JAUEOZ010000002.1"/>
</dbReference>
<accession>A0ABT7Y3W5</accession>
<dbReference type="InterPro" id="IPR000160">
    <property type="entry name" value="GGDEF_dom"/>
</dbReference>
<dbReference type="NCBIfam" id="TIGR00254">
    <property type="entry name" value="GGDEF"/>
    <property type="match status" value="1"/>
</dbReference>
<evidence type="ECO:0000259" key="1">
    <source>
        <dbReference type="PROSITE" id="PS50887"/>
    </source>
</evidence>
<dbReference type="Gene3D" id="3.30.450.40">
    <property type="match status" value="1"/>
</dbReference>
<dbReference type="Gene3D" id="3.30.70.270">
    <property type="match status" value="1"/>
</dbReference>
<dbReference type="Proteomes" id="UP001169719">
    <property type="component" value="Unassembled WGS sequence"/>
</dbReference>
<dbReference type="EC" id="2.7.7.65" evidence="2"/>
<dbReference type="Pfam" id="PF00990">
    <property type="entry name" value="GGDEF"/>
    <property type="match status" value="1"/>
</dbReference>
<dbReference type="SMART" id="SM00065">
    <property type="entry name" value="GAF"/>
    <property type="match status" value="1"/>
</dbReference>
<dbReference type="PROSITE" id="PS50887">
    <property type="entry name" value="GGDEF"/>
    <property type="match status" value="1"/>
</dbReference>
<dbReference type="InterPro" id="IPR029787">
    <property type="entry name" value="Nucleotide_cyclase"/>
</dbReference>
<comment type="caution">
    <text evidence="2">The sequence shown here is derived from an EMBL/GenBank/DDBJ whole genome shotgun (WGS) entry which is preliminary data.</text>
</comment>
<dbReference type="PANTHER" id="PTHR43102:SF2">
    <property type="entry name" value="GAF DOMAIN-CONTAINING PROTEIN"/>
    <property type="match status" value="1"/>
</dbReference>
<evidence type="ECO:0000313" key="3">
    <source>
        <dbReference type="Proteomes" id="UP001169719"/>
    </source>
</evidence>
<dbReference type="SUPFAM" id="SSF55781">
    <property type="entry name" value="GAF domain-like"/>
    <property type="match status" value="1"/>
</dbReference>
<name>A0ABT7Y3W5_9VIBR</name>
<reference evidence="2" key="1">
    <citation type="submission" date="2024-05" db="EMBL/GenBank/DDBJ databases">
        <title>Genome Sequences of Four Agar- Degrading Marine Bacteria.</title>
        <authorList>
            <person name="Phillips E.K."/>
            <person name="Shaffer J.C."/>
            <person name="Henson M.W."/>
            <person name="Temperton B."/>
            <person name="Thrash C.J."/>
            <person name="Martin M.O."/>
        </authorList>
    </citation>
    <scope>NUCLEOTIDE SEQUENCE</scope>
    <source>
        <strain evidence="2">EKP203</strain>
    </source>
</reference>
<dbReference type="InterPro" id="IPR003018">
    <property type="entry name" value="GAF"/>
</dbReference>
<dbReference type="PANTHER" id="PTHR43102">
    <property type="entry name" value="SLR1143 PROTEIN"/>
    <property type="match status" value="1"/>
</dbReference>
<keyword evidence="2" id="KW-0808">Transferase</keyword>
<dbReference type="EMBL" id="JAUEOZ010000002">
    <property type="protein sequence ID" value="MDN2482687.1"/>
    <property type="molecule type" value="Genomic_DNA"/>
</dbReference>
<dbReference type="InterPro" id="IPR043128">
    <property type="entry name" value="Rev_trsase/Diguanyl_cyclase"/>
</dbReference>
<dbReference type="InterPro" id="IPR029016">
    <property type="entry name" value="GAF-like_dom_sf"/>
</dbReference>
<keyword evidence="3" id="KW-1185">Reference proteome</keyword>
<dbReference type="Pfam" id="PF01590">
    <property type="entry name" value="GAF"/>
    <property type="match status" value="1"/>
</dbReference>
<evidence type="ECO:0000313" key="2">
    <source>
        <dbReference type="EMBL" id="MDN2482687.1"/>
    </source>
</evidence>
<feature type="domain" description="GGDEF" evidence="1">
    <location>
        <begin position="194"/>
        <end position="318"/>
    </location>
</feature>
<dbReference type="SUPFAM" id="SSF55073">
    <property type="entry name" value="Nucleotide cyclase"/>
    <property type="match status" value="1"/>
</dbReference>
<dbReference type="GO" id="GO:0052621">
    <property type="term" value="F:diguanylate cyclase activity"/>
    <property type="evidence" value="ECO:0007669"/>
    <property type="project" value="UniProtKB-EC"/>
</dbReference>
<organism evidence="2 3">
    <name type="scientific">Vibrio agarivorans</name>
    <dbReference type="NCBI Taxonomy" id="153622"/>
    <lineage>
        <taxon>Bacteria</taxon>
        <taxon>Pseudomonadati</taxon>
        <taxon>Pseudomonadota</taxon>
        <taxon>Gammaproteobacteria</taxon>
        <taxon>Vibrionales</taxon>
        <taxon>Vibrionaceae</taxon>
        <taxon>Vibrio</taxon>
    </lineage>
</organism>
<protein>
    <submittedName>
        <fullName evidence="2">Sensor domain-containing diguanylate cyclase</fullName>
        <ecNumber evidence="2">2.7.7.65</ecNumber>
    </submittedName>
</protein>
<proteinExistence type="predicted"/>
<gene>
    <name evidence="2" type="ORF">QWJ08_15215</name>
</gene>
<sequence length="318" mass="36086">MTPPKMPCNEAERLHALKMLDILDTPYEEAFDRVTRMAKQVFGVRMALVSLIDSDRQWFKSIQGLDATETPREISFCGHAILNDDLFIIPDARQDPRFSDNPLVTGEPNIRFYAGYPLKLRPGINIGTLCLIDSEPKELSKDQRQLLCDLGAMVEHEIHTLQVATIDELTNIANRRGLMSCGEQAIKLCKRSKIDSSVLLFDLNKFKAINDTYGHAEGDFVLQTFAQQLVKTFRESDIVARWGGDEFAVFLTDSNPDIVQFSISRFSDNIAQINQELGKPYTIEYSLGISHFKHDSAATLEERIEKADCEMYKDKCPR</sequence>
<dbReference type="CDD" id="cd01949">
    <property type="entry name" value="GGDEF"/>
    <property type="match status" value="1"/>
</dbReference>
<keyword evidence="2" id="KW-0548">Nucleotidyltransferase</keyword>